<evidence type="ECO:0000256" key="1">
    <source>
        <dbReference type="SAM" id="MobiDB-lite"/>
    </source>
</evidence>
<dbReference type="InterPro" id="IPR054505">
    <property type="entry name" value="Myb_DNA-bind_8"/>
</dbReference>
<accession>A0AAN6MMY9</accession>
<feature type="compositionally biased region" description="Low complexity" evidence="1">
    <location>
        <begin position="74"/>
        <end position="105"/>
    </location>
</feature>
<evidence type="ECO:0000313" key="3">
    <source>
        <dbReference type="EMBL" id="KAK3903360.1"/>
    </source>
</evidence>
<dbReference type="AlphaFoldDB" id="A0AAN6MMY9"/>
<reference evidence="3" key="1">
    <citation type="journal article" date="2023" name="Mol. Phylogenet. Evol.">
        <title>Genome-scale phylogeny and comparative genomics of the fungal order Sordariales.</title>
        <authorList>
            <person name="Hensen N."/>
            <person name="Bonometti L."/>
            <person name="Westerberg I."/>
            <person name="Brannstrom I.O."/>
            <person name="Guillou S."/>
            <person name="Cros-Aarteil S."/>
            <person name="Calhoun S."/>
            <person name="Haridas S."/>
            <person name="Kuo A."/>
            <person name="Mondo S."/>
            <person name="Pangilinan J."/>
            <person name="Riley R."/>
            <person name="LaButti K."/>
            <person name="Andreopoulos B."/>
            <person name="Lipzen A."/>
            <person name="Chen C."/>
            <person name="Yan M."/>
            <person name="Daum C."/>
            <person name="Ng V."/>
            <person name="Clum A."/>
            <person name="Steindorff A."/>
            <person name="Ohm R.A."/>
            <person name="Martin F."/>
            <person name="Silar P."/>
            <person name="Natvig D.O."/>
            <person name="Lalanne C."/>
            <person name="Gautier V."/>
            <person name="Ament-Velasquez S.L."/>
            <person name="Kruys A."/>
            <person name="Hutchinson M.I."/>
            <person name="Powell A.J."/>
            <person name="Barry K."/>
            <person name="Miller A.N."/>
            <person name="Grigoriev I.V."/>
            <person name="Debuchy R."/>
            <person name="Gladieux P."/>
            <person name="Hiltunen Thoren M."/>
            <person name="Johannesson H."/>
        </authorList>
    </citation>
    <scope>NUCLEOTIDE SEQUENCE</scope>
    <source>
        <strain evidence="3">CBS 103.79</strain>
    </source>
</reference>
<name>A0AAN6MMY9_9PEZI</name>
<feature type="region of interest" description="Disordered" evidence="1">
    <location>
        <begin position="366"/>
        <end position="391"/>
    </location>
</feature>
<feature type="domain" description="Myb-like DNA-binding" evidence="2">
    <location>
        <begin position="28"/>
        <end position="71"/>
    </location>
</feature>
<protein>
    <recommendedName>
        <fullName evidence="2">Myb-like DNA-binding domain-containing protein</fullName>
    </recommendedName>
</protein>
<evidence type="ECO:0000313" key="4">
    <source>
        <dbReference type="Proteomes" id="UP001303889"/>
    </source>
</evidence>
<organism evidence="3 4">
    <name type="scientific">Staphylotrichum tortipilum</name>
    <dbReference type="NCBI Taxonomy" id="2831512"/>
    <lineage>
        <taxon>Eukaryota</taxon>
        <taxon>Fungi</taxon>
        <taxon>Dikarya</taxon>
        <taxon>Ascomycota</taxon>
        <taxon>Pezizomycotina</taxon>
        <taxon>Sordariomycetes</taxon>
        <taxon>Sordariomycetidae</taxon>
        <taxon>Sordariales</taxon>
        <taxon>Chaetomiaceae</taxon>
        <taxon>Staphylotrichum</taxon>
    </lineage>
</organism>
<gene>
    <name evidence="3" type="ORF">C8A05DRAFT_32902</name>
</gene>
<dbReference type="Proteomes" id="UP001303889">
    <property type="component" value="Unassembled WGS sequence"/>
</dbReference>
<dbReference type="EMBL" id="MU855453">
    <property type="protein sequence ID" value="KAK3903360.1"/>
    <property type="molecule type" value="Genomic_DNA"/>
</dbReference>
<proteinExistence type="predicted"/>
<sequence>MAPKLSKAAAGATDADGRKQPTQSETYLFYAIIKHMKGKPEIDWTAVANDTGLKNAETAKVRYGQIKRKLGLDTWTPTKPRATAATAATPAEDGGAPATPATPTPKSSRSRKTAATPSTPGTGAGVKKRGASATKRGTAATPSTGRGRKAKSQALLNLQENPDAAPLAEEGEEEDDFDDASLDNEMLTSLASPAPTANGRGRGRLTKPDLGPVNNNNNNIDDNANEAHAADYALFPNPLPEMVMARKAVLVFFGGAWTLTPASEGAHARWLARLPANVQTVFYQQAHPNGGAEVGGGGFVPPHDGPASTTAAAGGGGDGETIGLGYLADNADANAAADGPAAAAGDASKKDGNGVALHPAYAEEMEMEQEARDREALFGGAAADEEEIGTV</sequence>
<feature type="region of interest" description="Disordered" evidence="1">
    <location>
        <begin position="1"/>
        <end position="21"/>
    </location>
</feature>
<feature type="region of interest" description="Disordered" evidence="1">
    <location>
        <begin position="74"/>
        <end position="150"/>
    </location>
</feature>
<dbReference type="Pfam" id="PF22980">
    <property type="entry name" value="Myb_DNA-bind_8"/>
    <property type="match status" value="1"/>
</dbReference>
<keyword evidence="4" id="KW-1185">Reference proteome</keyword>
<feature type="region of interest" description="Disordered" evidence="1">
    <location>
        <begin position="189"/>
        <end position="214"/>
    </location>
</feature>
<reference evidence="3" key="2">
    <citation type="submission" date="2023-05" db="EMBL/GenBank/DDBJ databases">
        <authorList>
            <consortium name="Lawrence Berkeley National Laboratory"/>
            <person name="Steindorff A."/>
            <person name="Hensen N."/>
            <person name="Bonometti L."/>
            <person name="Westerberg I."/>
            <person name="Brannstrom I.O."/>
            <person name="Guillou S."/>
            <person name="Cros-Aarteil S."/>
            <person name="Calhoun S."/>
            <person name="Haridas S."/>
            <person name="Kuo A."/>
            <person name="Mondo S."/>
            <person name="Pangilinan J."/>
            <person name="Riley R."/>
            <person name="Labutti K."/>
            <person name="Andreopoulos B."/>
            <person name="Lipzen A."/>
            <person name="Chen C."/>
            <person name="Yanf M."/>
            <person name="Daum C."/>
            <person name="Ng V."/>
            <person name="Clum A."/>
            <person name="Ohm R."/>
            <person name="Martin F."/>
            <person name="Silar P."/>
            <person name="Natvig D."/>
            <person name="Lalanne C."/>
            <person name="Gautier V."/>
            <person name="Ament-Velasquez S.L."/>
            <person name="Kruys A."/>
            <person name="Hutchinson M.I."/>
            <person name="Powell A.J."/>
            <person name="Barry K."/>
            <person name="Miller A.N."/>
            <person name="Grigoriev I.V."/>
            <person name="Debuchy R."/>
            <person name="Gladieux P."/>
            <person name="Thoren M.H."/>
            <person name="Johannesson H."/>
        </authorList>
    </citation>
    <scope>NUCLEOTIDE SEQUENCE</scope>
    <source>
        <strain evidence="3">CBS 103.79</strain>
    </source>
</reference>
<evidence type="ECO:0000259" key="2">
    <source>
        <dbReference type="Pfam" id="PF22980"/>
    </source>
</evidence>
<comment type="caution">
    <text evidence="3">The sequence shown here is derived from an EMBL/GenBank/DDBJ whole genome shotgun (WGS) entry which is preliminary data.</text>
</comment>